<dbReference type="InterPro" id="IPR008978">
    <property type="entry name" value="HSP20-like_chaperone"/>
</dbReference>
<dbReference type="SUPFAM" id="SSF49764">
    <property type="entry name" value="HSP20-like chaperones"/>
    <property type="match status" value="1"/>
</dbReference>
<name>A0A7C2P1B6_9PLAN</name>
<comment type="caution">
    <text evidence="5">The sequence shown here is derived from an EMBL/GenBank/DDBJ whole genome shotgun (WGS) entry which is preliminary data.</text>
</comment>
<dbReference type="InterPro" id="IPR044587">
    <property type="entry name" value="HSP21-like"/>
</dbReference>
<feature type="domain" description="SHSP" evidence="4">
    <location>
        <begin position="8"/>
        <end position="119"/>
    </location>
</feature>
<protein>
    <submittedName>
        <fullName evidence="5">Hsp20/alpha crystallin family protein</fullName>
    </submittedName>
</protein>
<dbReference type="AlphaFoldDB" id="A0A7C2P1B6"/>
<evidence type="ECO:0000313" key="5">
    <source>
        <dbReference type="EMBL" id="HEN13993.1"/>
    </source>
</evidence>
<dbReference type="Pfam" id="PF00011">
    <property type="entry name" value="HSP20"/>
    <property type="match status" value="1"/>
</dbReference>
<dbReference type="PANTHER" id="PTHR46733:SF4">
    <property type="entry name" value="HEAT SHOCK PROTEIN 21, CHLOROPLASTIC"/>
    <property type="match status" value="1"/>
</dbReference>
<evidence type="ECO:0000259" key="4">
    <source>
        <dbReference type="PROSITE" id="PS01031"/>
    </source>
</evidence>
<dbReference type="PANTHER" id="PTHR46733">
    <property type="entry name" value="26.5 KDA HEAT SHOCK PROTEIN, MITOCHONDRIAL"/>
    <property type="match status" value="1"/>
</dbReference>
<accession>A0A7C2P1B6</accession>
<dbReference type="CDD" id="cd06464">
    <property type="entry name" value="ACD_sHsps-like"/>
    <property type="match status" value="1"/>
</dbReference>
<evidence type="ECO:0000256" key="3">
    <source>
        <dbReference type="RuleBase" id="RU003616"/>
    </source>
</evidence>
<comment type="similarity">
    <text evidence="2 3">Belongs to the small heat shock protein (HSP20) family.</text>
</comment>
<proteinExistence type="inferred from homology"/>
<evidence type="ECO:0000256" key="2">
    <source>
        <dbReference type="PROSITE-ProRule" id="PRU00285"/>
    </source>
</evidence>
<dbReference type="GO" id="GO:0009408">
    <property type="term" value="P:response to heat"/>
    <property type="evidence" value="ECO:0007669"/>
    <property type="project" value="InterPro"/>
</dbReference>
<keyword evidence="1" id="KW-0346">Stress response</keyword>
<dbReference type="InterPro" id="IPR002068">
    <property type="entry name" value="A-crystallin/Hsp20_dom"/>
</dbReference>
<dbReference type="Gene3D" id="2.60.40.790">
    <property type="match status" value="1"/>
</dbReference>
<reference evidence="5" key="1">
    <citation type="journal article" date="2020" name="mSystems">
        <title>Genome- and Community-Level Interaction Insights into Carbon Utilization and Element Cycling Functions of Hydrothermarchaeota in Hydrothermal Sediment.</title>
        <authorList>
            <person name="Zhou Z."/>
            <person name="Liu Y."/>
            <person name="Xu W."/>
            <person name="Pan J."/>
            <person name="Luo Z.H."/>
            <person name="Li M."/>
        </authorList>
    </citation>
    <scope>NUCLEOTIDE SEQUENCE [LARGE SCALE GENOMIC DNA]</scope>
    <source>
        <strain evidence="5">SpSt-339</strain>
    </source>
</reference>
<sequence length="119" mass="13287">MSSVVCPSKRRVYRPQVRILETPSALELVAEVPGADENSTELTIEQNTLTLRARVAPTAEDGSKVVYSEFHERDYERSFQLSDAIDRQKIEARVKDGVLHVVLPKAEHTLSKKITVLAG</sequence>
<gene>
    <name evidence="5" type="ORF">ENQ76_00800</name>
</gene>
<organism evidence="5">
    <name type="scientific">Schlesneria paludicola</name>
    <dbReference type="NCBI Taxonomy" id="360056"/>
    <lineage>
        <taxon>Bacteria</taxon>
        <taxon>Pseudomonadati</taxon>
        <taxon>Planctomycetota</taxon>
        <taxon>Planctomycetia</taxon>
        <taxon>Planctomycetales</taxon>
        <taxon>Planctomycetaceae</taxon>
        <taxon>Schlesneria</taxon>
    </lineage>
</organism>
<dbReference type="EMBL" id="DSOK01000023">
    <property type="protein sequence ID" value="HEN13993.1"/>
    <property type="molecule type" value="Genomic_DNA"/>
</dbReference>
<evidence type="ECO:0000256" key="1">
    <source>
        <dbReference type="ARBA" id="ARBA00023016"/>
    </source>
</evidence>
<dbReference type="PROSITE" id="PS01031">
    <property type="entry name" value="SHSP"/>
    <property type="match status" value="1"/>
</dbReference>